<accession>A0A3L6THL7</accession>
<reference evidence="3" key="1">
    <citation type="journal article" date="2019" name="Nat. Commun.">
        <title>The genome of broomcorn millet.</title>
        <authorList>
            <person name="Zou C."/>
            <person name="Miki D."/>
            <person name="Li D."/>
            <person name="Tang Q."/>
            <person name="Xiao L."/>
            <person name="Rajput S."/>
            <person name="Deng P."/>
            <person name="Jia W."/>
            <person name="Huang R."/>
            <person name="Zhang M."/>
            <person name="Sun Y."/>
            <person name="Hu J."/>
            <person name="Fu X."/>
            <person name="Schnable P.S."/>
            <person name="Li F."/>
            <person name="Zhang H."/>
            <person name="Feng B."/>
            <person name="Zhu X."/>
            <person name="Liu R."/>
            <person name="Schnable J.C."/>
            <person name="Zhu J.-K."/>
            <person name="Zhang H."/>
        </authorList>
    </citation>
    <scope>NUCLEOTIDE SEQUENCE [LARGE SCALE GENOMIC DNA]</scope>
</reference>
<evidence type="ECO:0000256" key="1">
    <source>
        <dbReference type="SAM" id="MobiDB-lite"/>
    </source>
</evidence>
<name>A0A3L6THL7_PANMI</name>
<organism evidence="2 3">
    <name type="scientific">Panicum miliaceum</name>
    <name type="common">Proso millet</name>
    <name type="synonym">Broomcorn millet</name>
    <dbReference type="NCBI Taxonomy" id="4540"/>
    <lineage>
        <taxon>Eukaryota</taxon>
        <taxon>Viridiplantae</taxon>
        <taxon>Streptophyta</taxon>
        <taxon>Embryophyta</taxon>
        <taxon>Tracheophyta</taxon>
        <taxon>Spermatophyta</taxon>
        <taxon>Magnoliopsida</taxon>
        <taxon>Liliopsida</taxon>
        <taxon>Poales</taxon>
        <taxon>Poaceae</taxon>
        <taxon>PACMAD clade</taxon>
        <taxon>Panicoideae</taxon>
        <taxon>Panicodae</taxon>
        <taxon>Paniceae</taxon>
        <taxon>Panicinae</taxon>
        <taxon>Panicum</taxon>
        <taxon>Panicum sect. Panicum</taxon>
    </lineage>
</organism>
<dbReference type="AlphaFoldDB" id="A0A3L6THL7"/>
<feature type="region of interest" description="Disordered" evidence="1">
    <location>
        <begin position="1"/>
        <end position="54"/>
    </location>
</feature>
<dbReference type="Proteomes" id="UP000275267">
    <property type="component" value="Unassembled WGS sequence"/>
</dbReference>
<gene>
    <name evidence="2" type="ORF">C2845_PM03G30830</name>
</gene>
<dbReference type="EMBL" id="PQIB02000002">
    <property type="protein sequence ID" value="RLN36226.1"/>
    <property type="molecule type" value="Genomic_DNA"/>
</dbReference>
<proteinExistence type="predicted"/>
<evidence type="ECO:0000313" key="3">
    <source>
        <dbReference type="Proteomes" id="UP000275267"/>
    </source>
</evidence>
<evidence type="ECO:0000313" key="2">
    <source>
        <dbReference type="EMBL" id="RLN36226.1"/>
    </source>
</evidence>
<protein>
    <submittedName>
        <fullName evidence="2">Uncharacterized protein</fullName>
    </submittedName>
</protein>
<feature type="compositionally biased region" description="Polar residues" evidence="1">
    <location>
        <begin position="1"/>
        <end position="27"/>
    </location>
</feature>
<keyword evidence="3" id="KW-1185">Reference proteome</keyword>
<sequence length="88" mass="10115">MELSSSDGFTSMVNSSTPSSEFQQYQSFPPPHFPTNFRPPPYGPSQQPHFPHHFNPFAVQPDYQGLKKARHQWVSNHLTKELFAEDDP</sequence>
<feature type="compositionally biased region" description="Pro residues" evidence="1">
    <location>
        <begin position="28"/>
        <end position="43"/>
    </location>
</feature>
<comment type="caution">
    <text evidence="2">The sequence shown here is derived from an EMBL/GenBank/DDBJ whole genome shotgun (WGS) entry which is preliminary data.</text>
</comment>